<dbReference type="InterPro" id="IPR059117">
    <property type="entry name" value="APS_kinase_dom"/>
</dbReference>
<dbReference type="Gene3D" id="3.40.50.300">
    <property type="entry name" value="P-loop containing nucleotide triphosphate hydrolases"/>
    <property type="match status" value="1"/>
</dbReference>
<reference evidence="3" key="1">
    <citation type="journal article" date="2008" name="ISME J.">
        <title>Genomic patterns of recombination, clonal divergence and environment in marine microbial populations.</title>
        <authorList>
            <person name="Konstantinidis K.T."/>
            <person name="Delong E.F."/>
        </authorList>
    </citation>
    <scope>NUCLEOTIDE SEQUENCE</scope>
</reference>
<name>B3T2I6_9ZZZZ</name>
<keyword evidence="1" id="KW-0808">Transferase</keyword>
<dbReference type="EMBL" id="EU016585">
    <property type="protein sequence ID" value="ABZ06795.1"/>
    <property type="molecule type" value="Genomic_DNA"/>
</dbReference>
<dbReference type="Pfam" id="PF01583">
    <property type="entry name" value="APS_kinase"/>
    <property type="match status" value="1"/>
</dbReference>
<proteinExistence type="predicted"/>
<sequence>MKKILIMGLPGSGKSTLASELVPLLKAKWLNNDKVRKAANDWDFSEEGRVRQAKRMADLAEKHKQEGNYVVCDFICPTPKARELFNADFIVWVDTIKKGKYDDTNAMFVKPEKFDFHVTNQDAKVWATQIAKKIK</sequence>
<dbReference type="AlphaFoldDB" id="B3T2I6"/>
<dbReference type="InterPro" id="IPR027417">
    <property type="entry name" value="P-loop_NTPase"/>
</dbReference>
<accession>B3T2I6</accession>
<protein>
    <submittedName>
        <fullName evidence="3">Putative adenylylsulphate kinase</fullName>
    </submittedName>
</protein>
<feature type="domain" description="APS kinase" evidence="2">
    <location>
        <begin position="4"/>
        <end position="84"/>
    </location>
</feature>
<evidence type="ECO:0000313" key="3">
    <source>
        <dbReference type="EMBL" id="ABZ06795.1"/>
    </source>
</evidence>
<gene>
    <name evidence="3" type="ORF">ALOHA_HF4000141I21ctg1g17</name>
</gene>
<evidence type="ECO:0000259" key="2">
    <source>
        <dbReference type="Pfam" id="PF01583"/>
    </source>
</evidence>
<evidence type="ECO:0000256" key="1">
    <source>
        <dbReference type="ARBA" id="ARBA00022679"/>
    </source>
</evidence>
<keyword evidence="3" id="KW-0418">Kinase</keyword>
<dbReference type="SUPFAM" id="SSF52540">
    <property type="entry name" value="P-loop containing nucleoside triphosphate hydrolases"/>
    <property type="match status" value="1"/>
</dbReference>
<organism evidence="3">
    <name type="scientific">uncultured marine microorganism HF4000_141I21</name>
    <dbReference type="NCBI Taxonomy" id="455526"/>
    <lineage>
        <taxon>unclassified sequences</taxon>
        <taxon>environmental samples</taxon>
    </lineage>
</organism>
<dbReference type="GO" id="GO:0016301">
    <property type="term" value="F:kinase activity"/>
    <property type="evidence" value="ECO:0007669"/>
    <property type="project" value="UniProtKB-KW"/>
</dbReference>